<gene>
    <name evidence="2" type="ORF">H8S17_15320</name>
</gene>
<sequence>MKKELNGRNVFLIAFAMALICFLPFLIRDRGFFIYFGDYDSQQIPFYIKVHEAVRSGKFFWDMKTDLGSSIYTSYSFYLLGSPFFWLTIPFPKQALPYLMPFLQMLKIALASLGGYYYSRQFTKDDRSACLGGLLYGFCGFMMVSLVFNHFGEVVAFFPFYLLAADDLAQKKKYGVFALLTALMAVTNYFFFIGEAVFLVIYVLVRYVADKQYDTKDKLSCLARFAVEGLSGILISAFLLLPSLIAVAGNKRVSETIFDRNLFVYGDIRTYLALIKSLVLQPDVINGETLFGTTEGTVASLSLYLPLFAFCGVAAYFMQKKGWDFLKKMCMICLFLALIPLGNSLFVAGNGTYYARWFFMPLLLMAVMTAIAVEEFERKAFTKGTLLYGGLLVVFLLIGMITKSAFVNAEGVFLIKNRSDYEMEVAAGISCFFILAYLVWILKKDKKKQYLNIFLGAGILCCMGTFYLHMYMGAIQVSDEGRSVYKEQLFMDMSMVRPQAGEFYRIETDHTSTNEMLTQDMPSVSCFLSTVSGSIMDFYGFAGIDRSVASELPYGRLGIRNLLSVRYFLQNEKNSDDYAFVDQGLLAGYQEAGEENGYSIYENENYLHMGTVFNNYMKRSEYEKLSDEEQDQVLLFALVMEDDKTAEFQKTKGITELFAEEFQQQMQKVAFDDTVKQQCMELNQTAADRFEEGDTKLTFTYTKAKSGLAFLSVPYSSGFTAYVDGKETAIIKTDGGLMAVPIEEGTQELILIYKEPGFTAGIICSILGICLFAVWIFTHKRGMIKL</sequence>
<dbReference type="Pfam" id="PF09586">
    <property type="entry name" value="YfhO"/>
    <property type="match status" value="2"/>
</dbReference>
<feature type="transmembrane region" description="Helical" evidence="1">
    <location>
        <begin position="299"/>
        <end position="317"/>
    </location>
</feature>
<evidence type="ECO:0000256" key="1">
    <source>
        <dbReference type="SAM" id="Phobius"/>
    </source>
</evidence>
<dbReference type="Proteomes" id="UP000606720">
    <property type="component" value="Unassembled WGS sequence"/>
</dbReference>
<keyword evidence="3" id="KW-1185">Reference proteome</keyword>
<proteinExistence type="predicted"/>
<keyword evidence="1" id="KW-0812">Transmembrane</keyword>
<feature type="transmembrane region" description="Helical" evidence="1">
    <location>
        <begin position="96"/>
        <end position="118"/>
    </location>
</feature>
<comment type="caution">
    <text evidence="2">The sequence shown here is derived from an EMBL/GenBank/DDBJ whole genome shotgun (WGS) entry which is preliminary data.</text>
</comment>
<dbReference type="AlphaFoldDB" id="A0A923LQY9"/>
<dbReference type="RefSeq" id="WP_186867831.1">
    <property type="nucleotide sequence ID" value="NZ_JACOPH010000024.1"/>
</dbReference>
<feature type="transmembrane region" description="Helical" evidence="1">
    <location>
        <begin position="176"/>
        <end position="205"/>
    </location>
</feature>
<feature type="transmembrane region" description="Helical" evidence="1">
    <location>
        <begin position="757"/>
        <end position="777"/>
    </location>
</feature>
<dbReference type="InterPro" id="IPR018580">
    <property type="entry name" value="Uncharacterised_YfhO"/>
</dbReference>
<evidence type="ECO:0000313" key="2">
    <source>
        <dbReference type="EMBL" id="MBC5715535.1"/>
    </source>
</evidence>
<feature type="transmembrane region" description="Helical" evidence="1">
    <location>
        <begin position="9"/>
        <end position="27"/>
    </location>
</feature>
<feature type="transmembrane region" description="Helical" evidence="1">
    <location>
        <begin position="354"/>
        <end position="373"/>
    </location>
</feature>
<keyword evidence="1" id="KW-1133">Transmembrane helix</keyword>
<feature type="transmembrane region" description="Helical" evidence="1">
    <location>
        <begin position="225"/>
        <end position="250"/>
    </location>
</feature>
<feature type="transmembrane region" description="Helical" evidence="1">
    <location>
        <begin position="450"/>
        <end position="472"/>
    </location>
</feature>
<feature type="transmembrane region" description="Helical" evidence="1">
    <location>
        <begin position="385"/>
        <end position="405"/>
    </location>
</feature>
<name>A0A923LQY9_9FIRM</name>
<organism evidence="2 3">
    <name type="scientific">Roseburia zhanii</name>
    <dbReference type="NCBI Taxonomy" id="2763064"/>
    <lineage>
        <taxon>Bacteria</taxon>
        <taxon>Bacillati</taxon>
        <taxon>Bacillota</taxon>
        <taxon>Clostridia</taxon>
        <taxon>Lachnospirales</taxon>
        <taxon>Lachnospiraceae</taxon>
        <taxon>Roseburia</taxon>
    </lineage>
</organism>
<feature type="transmembrane region" description="Helical" evidence="1">
    <location>
        <begin position="71"/>
        <end position="89"/>
    </location>
</feature>
<feature type="transmembrane region" description="Helical" evidence="1">
    <location>
        <begin position="134"/>
        <end position="164"/>
    </location>
</feature>
<keyword evidence="1" id="KW-0472">Membrane</keyword>
<dbReference type="PANTHER" id="PTHR38454:SF1">
    <property type="entry name" value="INTEGRAL MEMBRANE PROTEIN"/>
    <property type="match status" value="1"/>
</dbReference>
<dbReference type="PANTHER" id="PTHR38454">
    <property type="entry name" value="INTEGRAL MEMBRANE PROTEIN-RELATED"/>
    <property type="match status" value="1"/>
</dbReference>
<protein>
    <submittedName>
        <fullName evidence="2">YfhO family protein</fullName>
    </submittedName>
</protein>
<dbReference type="EMBL" id="JACOPH010000024">
    <property type="protein sequence ID" value="MBC5715535.1"/>
    <property type="molecule type" value="Genomic_DNA"/>
</dbReference>
<feature type="transmembrane region" description="Helical" evidence="1">
    <location>
        <begin position="425"/>
        <end position="443"/>
    </location>
</feature>
<accession>A0A923LQY9</accession>
<feature type="transmembrane region" description="Helical" evidence="1">
    <location>
        <begin position="329"/>
        <end position="348"/>
    </location>
</feature>
<evidence type="ECO:0000313" key="3">
    <source>
        <dbReference type="Proteomes" id="UP000606720"/>
    </source>
</evidence>
<reference evidence="2" key="1">
    <citation type="submission" date="2020-08" db="EMBL/GenBank/DDBJ databases">
        <title>Genome public.</title>
        <authorList>
            <person name="Liu C."/>
            <person name="Sun Q."/>
        </authorList>
    </citation>
    <scope>NUCLEOTIDE SEQUENCE</scope>
    <source>
        <strain evidence="2">BX1005</strain>
    </source>
</reference>